<dbReference type="EMBL" id="KE344673">
    <property type="protein sequence ID" value="EXB75202.1"/>
    <property type="molecule type" value="Genomic_DNA"/>
</dbReference>
<protein>
    <submittedName>
        <fullName evidence="1">Uncharacterized protein</fullName>
    </submittedName>
</protein>
<dbReference type="AlphaFoldDB" id="W9R7Q9"/>
<keyword evidence="2" id="KW-1185">Reference proteome</keyword>
<dbReference type="Proteomes" id="UP000030645">
    <property type="component" value="Unassembled WGS sequence"/>
</dbReference>
<accession>W9R7Q9</accession>
<gene>
    <name evidence="1" type="ORF">L484_025982</name>
</gene>
<organism evidence="1 2">
    <name type="scientific">Morus notabilis</name>
    <dbReference type="NCBI Taxonomy" id="981085"/>
    <lineage>
        <taxon>Eukaryota</taxon>
        <taxon>Viridiplantae</taxon>
        <taxon>Streptophyta</taxon>
        <taxon>Embryophyta</taxon>
        <taxon>Tracheophyta</taxon>
        <taxon>Spermatophyta</taxon>
        <taxon>Magnoliopsida</taxon>
        <taxon>eudicotyledons</taxon>
        <taxon>Gunneridae</taxon>
        <taxon>Pentapetalae</taxon>
        <taxon>rosids</taxon>
        <taxon>fabids</taxon>
        <taxon>Rosales</taxon>
        <taxon>Moraceae</taxon>
        <taxon>Moreae</taxon>
        <taxon>Morus</taxon>
    </lineage>
</organism>
<name>W9R7Q9_9ROSA</name>
<reference evidence="2" key="1">
    <citation type="submission" date="2013-01" db="EMBL/GenBank/DDBJ databases">
        <title>Draft Genome Sequence of a Mulberry Tree, Morus notabilis C.K. Schneid.</title>
        <authorList>
            <person name="He N."/>
            <person name="Zhao S."/>
        </authorList>
    </citation>
    <scope>NUCLEOTIDE SEQUENCE</scope>
</reference>
<sequence length="109" mass="12150">MSGFDPNTALAMVTTPGFWLLKSCNGNCFAVSNISLEVHKANWENKNVSFLENVLNETVFWVGGGKTHFESAFEKSQYFSCARMREIPRVLRPGLGPHSLQSRVTQLGI</sequence>
<evidence type="ECO:0000313" key="1">
    <source>
        <dbReference type="EMBL" id="EXB75202.1"/>
    </source>
</evidence>
<evidence type="ECO:0000313" key="2">
    <source>
        <dbReference type="Proteomes" id="UP000030645"/>
    </source>
</evidence>
<proteinExistence type="predicted"/>